<dbReference type="PANTHER" id="PTHR32251">
    <property type="entry name" value="3-OXO-5-ALPHA-STEROID 4-DEHYDROGENASE"/>
    <property type="match status" value="1"/>
</dbReference>
<feature type="transmembrane region" description="Helical" evidence="1">
    <location>
        <begin position="37"/>
        <end position="53"/>
    </location>
</feature>
<dbReference type="PANTHER" id="PTHR32251:SF17">
    <property type="entry name" value="STEROID 5-ALPHA REDUCTASE C-TERMINAL DOMAIN-CONTAINING PROTEIN"/>
    <property type="match status" value="1"/>
</dbReference>
<feature type="transmembrane region" description="Helical" evidence="1">
    <location>
        <begin position="97"/>
        <end position="120"/>
    </location>
</feature>
<dbReference type="PROSITE" id="PS50244">
    <property type="entry name" value="S5A_REDUCTASE"/>
    <property type="match status" value="1"/>
</dbReference>
<dbReference type="Pfam" id="PF06966">
    <property type="entry name" value="DUF1295"/>
    <property type="match status" value="1"/>
</dbReference>
<sequence length="246" mass="27285">MTFTANLAITGALSIVLFVITYVIARRRGRLDTIDTLWGLGFAVIAVTSYALSGGGHPLSAALTVVWGVRLAWHIHSRNHGRGEDPRYTKIKGNSFYRVYMLQAVIMWFVSLPVQAAQYWVPEVGWLGWLGAAVWLLGFVFETVGDHQLARYKATPDRPPVLNTGLWRYTRHPNYFGDACVWAGLYLMACEHWIGAATVLSPVAMILLLAKGSGAPLTEKAMRERPGYAEYVSRTSGFFPLPPKKG</sequence>
<proteinExistence type="predicted"/>
<dbReference type="Gene3D" id="1.20.120.1630">
    <property type="match status" value="1"/>
</dbReference>
<evidence type="ECO:0000256" key="1">
    <source>
        <dbReference type="SAM" id="Phobius"/>
    </source>
</evidence>
<dbReference type="Proteomes" id="UP001501747">
    <property type="component" value="Unassembled WGS sequence"/>
</dbReference>
<feature type="transmembrane region" description="Helical" evidence="1">
    <location>
        <begin position="126"/>
        <end position="144"/>
    </location>
</feature>
<keyword evidence="3" id="KW-1185">Reference proteome</keyword>
<dbReference type="EMBL" id="BAABAL010000008">
    <property type="protein sequence ID" value="GAA4005290.1"/>
    <property type="molecule type" value="Genomic_DNA"/>
</dbReference>
<accession>A0ABP7S1C4</accession>
<keyword evidence="1" id="KW-0812">Transmembrane</keyword>
<protein>
    <submittedName>
        <fullName evidence="2">DUF1295 domain-containing protein</fullName>
    </submittedName>
</protein>
<keyword evidence="1" id="KW-0472">Membrane</keyword>
<name>A0ABP7S1C4_9PSEU</name>
<keyword evidence="1" id="KW-1133">Transmembrane helix</keyword>
<dbReference type="RefSeq" id="WP_344874682.1">
    <property type="nucleotide sequence ID" value="NZ_BAABAL010000008.1"/>
</dbReference>
<organism evidence="2 3">
    <name type="scientific">Allokutzneria multivorans</name>
    <dbReference type="NCBI Taxonomy" id="1142134"/>
    <lineage>
        <taxon>Bacteria</taxon>
        <taxon>Bacillati</taxon>
        <taxon>Actinomycetota</taxon>
        <taxon>Actinomycetes</taxon>
        <taxon>Pseudonocardiales</taxon>
        <taxon>Pseudonocardiaceae</taxon>
        <taxon>Allokutzneria</taxon>
    </lineage>
</organism>
<evidence type="ECO:0000313" key="2">
    <source>
        <dbReference type="EMBL" id="GAA4005290.1"/>
    </source>
</evidence>
<gene>
    <name evidence="2" type="ORF">GCM10022247_28130</name>
</gene>
<comment type="caution">
    <text evidence="2">The sequence shown here is derived from an EMBL/GenBank/DDBJ whole genome shotgun (WGS) entry which is preliminary data.</text>
</comment>
<feature type="transmembrane region" description="Helical" evidence="1">
    <location>
        <begin position="6"/>
        <end position="25"/>
    </location>
</feature>
<reference evidence="3" key="1">
    <citation type="journal article" date="2019" name="Int. J. Syst. Evol. Microbiol.">
        <title>The Global Catalogue of Microorganisms (GCM) 10K type strain sequencing project: providing services to taxonomists for standard genome sequencing and annotation.</title>
        <authorList>
            <consortium name="The Broad Institute Genomics Platform"/>
            <consortium name="The Broad Institute Genome Sequencing Center for Infectious Disease"/>
            <person name="Wu L."/>
            <person name="Ma J."/>
        </authorList>
    </citation>
    <scope>NUCLEOTIDE SEQUENCE [LARGE SCALE GENOMIC DNA]</scope>
    <source>
        <strain evidence="3">JCM 17342</strain>
    </source>
</reference>
<evidence type="ECO:0000313" key="3">
    <source>
        <dbReference type="Proteomes" id="UP001501747"/>
    </source>
</evidence>
<dbReference type="InterPro" id="IPR010721">
    <property type="entry name" value="UstE-like"/>
</dbReference>